<evidence type="ECO:0000256" key="1">
    <source>
        <dbReference type="SAM" id="SignalP"/>
    </source>
</evidence>
<dbReference type="EMBL" id="WUMU01000003">
    <property type="protein sequence ID" value="MXN17109.1"/>
    <property type="molecule type" value="Genomic_DNA"/>
</dbReference>
<reference evidence="2 3" key="1">
    <citation type="submission" date="2019-12" db="EMBL/GenBank/DDBJ databases">
        <authorList>
            <person name="Li M."/>
        </authorList>
    </citation>
    <scope>NUCLEOTIDE SEQUENCE [LARGE SCALE GENOMIC DNA]</scope>
    <source>
        <strain evidence="2 3">GBMRC 2024</strain>
    </source>
</reference>
<feature type="chain" id="PRO_5026681503" evidence="1">
    <location>
        <begin position="28"/>
        <end position="135"/>
    </location>
</feature>
<keyword evidence="1" id="KW-0732">Signal</keyword>
<name>A0A6L7FZM1_9RHOB</name>
<organism evidence="2 3">
    <name type="scientific">Pseudooceanicola albus</name>
    <dbReference type="NCBI Taxonomy" id="2692189"/>
    <lineage>
        <taxon>Bacteria</taxon>
        <taxon>Pseudomonadati</taxon>
        <taxon>Pseudomonadota</taxon>
        <taxon>Alphaproteobacteria</taxon>
        <taxon>Rhodobacterales</taxon>
        <taxon>Paracoccaceae</taxon>
        <taxon>Pseudooceanicola</taxon>
    </lineage>
</organism>
<feature type="signal peptide" evidence="1">
    <location>
        <begin position="1"/>
        <end position="27"/>
    </location>
</feature>
<proteinExistence type="predicted"/>
<accession>A0A6L7FZM1</accession>
<comment type="caution">
    <text evidence="2">The sequence shown here is derived from an EMBL/GenBank/DDBJ whole genome shotgun (WGS) entry which is preliminary data.</text>
</comment>
<protein>
    <submittedName>
        <fullName evidence="2">Uncharacterized protein</fullName>
    </submittedName>
</protein>
<gene>
    <name evidence="2" type="ORF">GR170_04625</name>
</gene>
<dbReference type="RefSeq" id="WP_160892083.1">
    <property type="nucleotide sequence ID" value="NZ_WUMU01000003.1"/>
</dbReference>
<dbReference type="Proteomes" id="UP000477911">
    <property type="component" value="Unassembled WGS sequence"/>
</dbReference>
<dbReference type="AlphaFoldDB" id="A0A6L7FZM1"/>
<evidence type="ECO:0000313" key="3">
    <source>
        <dbReference type="Proteomes" id="UP000477911"/>
    </source>
</evidence>
<evidence type="ECO:0000313" key="2">
    <source>
        <dbReference type="EMBL" id="MXN17109.1"/>
    </source>
</evidence>
<sequence length="135" mass="14163">MARHTVSKGVAAGLGLLGLLMPAPAPAGPAGSGLAGQFAICAGRYSAFVDWSYLLPPGPALTRLHEARRAALTALQEAAADPRDARRLLALRIEAKQAQAHLLHRSRFNSDPEDARRAAALAQRQLTACAALLLP</sequence>
<keyword evidence="3" id="KW-1185">Reference proteome</keyword>